<sequence length="68" mass="7253">SYFQIVCRDPIRMKSGTVAKVSTEGISFEDGKKATGHLQTDCINMSLSTNVGSALDSAAYMALAQSHL</sequence>
<feature type="non-terminal residue" evidence="1">
    <location>
        <position position="1"/>
    </location>
</feature>
<dbReference type="AlphaFoldDB" id="A0A8J2JJU7"/>
<name>A0A8J2JJU7_9HEXA</name>
<dbReference type="EMBL" id="CAJVCH010068584">
    <property type="protein sequence ID" value="CAG7720232.1"/>
    <property type="molecule type" value="Genomic_DNA"/>
</dbReference>
<reference evidence="1" key="1">
    <citation type="submission" date="2021-06" db="EMBL/GenBank/DDBJ databases">
        <authorList>
            <person name="Hodson N. C."/>
            <person name="Mongue J. A."/>
            <person name="Jaron S. K."/>
        </authorList>
    </citation>
    <scope>NUCLEOTIDE SEQUENCE</scope>
</reference>
<evidence type="ECO:0000313" key="2">
    <source>
        <dbReference type="Proteomes" id="UP000708208"/>
    </source>
</evidence>
<gene>
    <name evidence="1" type="ORF">AFUS01_LOCUS9518</name>
</gene>
<organism evidence="1 2">
    <name type="scientific">Allacma fusca</name>
    <dbReference type="NCBI Taxonomy" id="39272"/>
    <lineage>
        <taxon>Eukaryota</taxon>
        <taxon>Metazoa</taxon>
        <taxon>Ecdysozoa</taxon>
        <taxon>Arthropoda</taxon>
        <taxon>Hexapoda</taxon>
        <taxon>Collembola</taxon>
        <taxon>Symphypleona</taxon>
        <taxon>Sminthuridae</taxon>
        <taxon>Allacma</taxon>
    </lineage>
</organism>
<keyword evidence="2" id="KW-1185">Reference proteome</keyword>
<dbReference type="Proteomes" id="UP000708208">
    <property type="component" value="Unassembled WGS sequence"/>
</dbReference>
<comment type="caution">
    <text evidence="1">The sequence shown here is derived from an EMBL/GenBank/DDBJ whole genome shotgun (WGS) entry which is preliminary data.</text>
</comment>
<evidence type="ECO:0000313" key="1">
    <source>
        <dbReference type="EMBL" id="CAG7720232.1"/>
    </source>
</evidence>
<proteinExistence type="predicted"/>
<protein>
    <submittedName>
        <fullName evidence="1">Uncharacterized protein</fullName>
    </submittedName>
</protein>
<accession>A0A8J2JJU7</accession>